<reference evidence="1" key="2">
    <citation type="submission" date="2020-06" db="EMBL/GenBank/DDBJ databases">
        <title>Helianthus annuus Genome sequencing and assembly Release 2.</title>
        <authorList>
            <person name="Gouzy J."/>
            <person name="Langlade N."/>
            <person name="Munos S."/>
        </authorList>
    </citation>
    <scope>NUCLEOTIDE SEQUENCE</scope>
    <source>
        <tissue evidence="1">Leaves</tissue>
    </source>
</reference>
<organism evidence="1 2">
    <name type="scientific">Helianthus annuus</name>
    <name type="common">Common sunflower</name>
    <dbReference type="NCBI Taxonomy" id="4232"/>
    <lineage>
        <taxon>Eukaryota</taxon>
        <taxon>Viridiplantae</taxon>
        <taxon>Streptophyta</taxon>
        <taxon>Embryophyta</taxon>
        <taxon>Tracheophyta</taxon>
        <taxon>Spermatophyta</taxon>
        <taxon>Magnoliopsida</taxon>
        <taxon>eudicotyledons</taxon>
        <taxon>Gunneridae</taxon>
        <taxon>Pentapetalae</taxon>
        <taxon>asterids</taxon>
        <taxon>campanulids</taxon>
        <taxon>Asterales</taxon>
        <taxon>Asteraceae</taxon>
        <taxon>Asteroideae</taxon>
        <taxon>Heliantheae alliance</taxon>
        <taxon>Heliantheae</taxon>
        <taxon>Helianthus</taxon>
    </lineage>
</organism>
<keyword evidence="2" id="KW-1185">Reference proteome</keyword>
<dbReference type="EMBL" id="MNCJ02000328">
    <property type="protein sequence ID" value="KAF5771525.1"/>
    <property type="molecule type" value="Genomic_DNA"/>
</dbReference>
<gene>
    <name evidence="1" type="ORF">HanXRQr2_Chr13g0565961</name>
</gene>
<accession>A0A9K3ECV6</accession>
<evidence type="ECO:0000313" key="1">
    <source>
        <dbReference type="EMBL" id="KAF5771525.1"/>
    </source>
</evidence>
<sequence length="108" mass="12153">MLENILPRATRGSLCKVSRGATGESQRAVKPYSLAPREGVHVSCNVARQWYSAEKCDFNLVREKTWIIEYTAARGRFGGLLGDFFSSSSIFQATCSCLINFWQILKQQ</sequence>
<proteinExistence type="predicted"/>
<protein>
    <submittedName>
        <fullName evidence="1">Uncharacterized protein</fullName>
    </submittedName>
</protein>
<reference evidence="1" key="1">
    <citation type="journal article" date="2017" name="Nature">
        <title>The sunflower genome provides insights into oil metabolism, flowering and Asterid evolution.</title>
        <authorList>
            <person name="Badouin H."/>
            <person name="Gouzy J."/>
            <person name="Grassa C.J."/>
            <person name="Murat F."/>
            <person name="Staton S.E."/>
            <person name="Cottret L."/>
            <person name="Lelandais-Briere C."/>
            <person name="Owens G.L."/>
            <person name="Carrere S."/>
            <person name="Mayjonade B."/>
            <person name="Legrand L."/>
            <person name="Gill N."/>
            <person name="Kane N.C."/>
            <person name="Bowers J.E."/>
            <person name="Hubner S."/>
            <person name="Bellec A."/>
            <person name="Berard A."/>
            <person name="Berges H."/>
            <person name="Blanchet N."/>
            <person name="Boniface M.C."/>
            <person name="Brunel D."/>
            <person name="Catrice O."/>
            <person name="Chaidir N."/>
            <person name="Claudel C."/>
            <person name="Donnadieu C."/>
            <person name="Faraut T."/>
            <person name="Fievet G."/>
            <person name="Helmstetter N."/>
            <person name="King M."/>
            <person name="Knapp S.J."/>
            <person name="Lai Z."/>
            <person name="Le Paslier M.C."/>
            <person name="Lippi Y."/>
            <person name="Lorenzon L."/>
            <person name="Mandel J.R."/>
            <person name="Marage G."/>
            <person name="Marchand G."/>
            <person name="Marquand E."/>
            <person name="Bret-Mestries E."/>
            <person name="Morien E."/>
            <person name="Nambeesan S."/>
            <person name="Nguyen T."/>
            <person name="Pegot-Espagnet P."/>
            <person name="Pouilly N."/>
            <person name="Raftis F."/>
            <person name="Sallet E."/>
            <person name="Schiex T."/>
            <person name="Thomas J."/>
            <person name="Vandecasteele C."/>
            <person name="Vares D."/>
            <person name="Vear F."/>
            <person name="Vautrin S."/>
            <person name="Crespi M."/>
            <person name="Mangin B."/>
            <person name="Burke J.M."/>
            <person name="Salse J."/>
            <person name="Munos S."/>
            <person name="Vincourt P."/>
            <person name="Rieseberg L.H."/>
            <person name="Langlade N.B."/>
        </authorList>
    </citation>
    <scope>NUCLEOTIDE SEQUENCE</scope>
    <source>
        <tissue evidence="1">Leaves</tissue>
    </source>
</reference>
<name>A0A9K3ECV6_HELAN</name>
<dbReference type="Proteomes" id="UP000215914">
    <property type="component" value="Unassembled WGS sequence"/>
</dbReference>
<dbReference type="Gramene" id="mRNA:HanXRQr2_Chr13g0565961">
    <property type="protein sequence ID" value="CDS:HanXRQr2_Chr13g0565961.1"/>
    <property type="gene ID" value="HanXRQr2_Chr13g0565961"/>
</dbReference>
<comment type="caution">
    <text evidence="1">The sequence shown here is derived from an EMBL/GenBank/DDBJ whole genome shotgun (WGS) entry which is preliminary data.</text>
</comment>
<dbReference type="AlphaFoldDB" id="A0A9K3ECV6"/>
<evidence type="ECO:0000313" key="2">
    <source>
        <dbReference type="Proteomes" id="UP000215914"/>
    </source>
</evidence>